<organism evidence="11">
    <name type="scientific">Glaukea argentea</name>
    <dbReference type="NCBI Taxonomy" id="2894057"/>
    <lineage>
        <taxon>Eukaryota</taxon>
        <taxon>Viridiplantae</taxon>
        <taxon>Chlorophyta</taxon>
        <taxon>core chlorophytes</taxon>
        <taxon>Ulvophyceae</taxon>
        <taxon>TCBD clade</taxon>
        <taxon>Bryopsidales</taxon>
        <taxon>Halimedineae</taxon>
        <taxon>Halimedaceae</taxon>
        <taxon>Udoteae</taxon>
        <taxon>Glaukea</taxon>
    </lineage>
</organism>
<evidence type="ECO:0000256" key="9">
    <source>
        <dbReference type="ARBA" id="ARBA00025198"/>
    </source>
</evidence>
<evidence type="ECO:0000256" key="2">
    <source>
        <dbReference type="ARBA" id="ARBA00022448"/>
    </source>
</evidence>
<dbReference type="GeneID" id="38279539"/>
<geneLocation type="chloroplast" evidence="11"/>
<evidence type="ECO:0000256" key="4">
    <source>
        <dbReference type="ARBA" id="ARBA00022692"/>
    </source>
</evidence>
<keyword evidence="5 10" id="KW-0375">Hydrogen ion transport</keyword>
<evidence type="ECO:0000256" key="5">
    <source>
        <dbReference type="ARBA" id="ARBA00022781"/>
    </source>
</evidence>
<dbReference type="EMBL" id="MH591111">
    <property type="protein sequence ID" value="AYC65564.1"/>
    <property type="molecule type" value="Genomic_DNA"/>
</dbReference>
<evidence type="ECO:0000256" key="6">
    <source>
        <dbReference type="ARBA" id="ARBA00022989"/>
    </source>
</evidence>
<keyword evidence="6" id="KW-1133">Transmembrane helix</keyword>
<evidence type="ECO:0000313" key="11">
    <source>
        <dbReference type="EMBL" id="AYC65564.1"/>
    </source>
</evidence>
<keyword evidence="3 10" id="KW-0138">CF(0)</keyword>
<keyword evidence="11" id="KW-0934">Plastid</keyword>
<keyword evidence="4 10" id="KW-0812">Transmembrane</keyword>
<comment type="subcellular location">
    <subcellularLocation>
        <location evidence="1">Membrane</location>
        <topology evidence="1">Single-pass membrane protein</topology>
    </subcellularLocation>
</comment>
<evidence type="ECO:0000256" key="10">
    <source>
        <dbReference type="RuleBase" id="RU003848"/>
    </source>
</evidence>
<dbReference type="Pfam" id="PF00430">
    <property type="entry name" value="ATP-synt_B"/>
    <property type="match status" value="1"/>
</dbReference>
<dbReference type="RefSeq" id="YP_009519530.1">
    <property type="nucleotide sequence ID" value="NC_039527.1"/>
</dbReference>
<name>A0A386B1I1_9CHLO</name>
<keyword evidence="7 10" id="KW-0406">Ion transport</keyword>
<accession>A0A386B1I1</accession>
<dbReference type="InterPro" id="IPR002146">
    <property type="entry name" value="ATP_synth_b/b'su_bac/chlpt"/>
</dbReference>
<reference evidence="11" key="1">
    <citation type="submission" date="2018-07" db="EMBL/GenBank/DDBJ databases">
        <authorList>
            <person name="Quirk P.G."/>
            <person name="Krulwich T.A."/>
        </authorList>
    </citation>
    <scope>NUCLEOTIDE SEQUENCE</scope>
</reference>
<protein>
    <submittedName>
        <fullName evidence="11">ATP synthase CF0 subunit I</fullName>
    </submittedName>
</protein>
<evidence type="ECO:0000256" key="1">
    <source>
        <dbReference type="ARBA" id="ARBA00004167"/>
    </source>
</evidence>
<keyword evidence="8" id="KW-0472">Membrane</keyword>
<evidence type="ECO:0000256" key="7">
    <source>
        <dbReference type="ARBA" id="ARBA00023065"/>
    </source>
</evidence>
<dbReference type="GO" id="GO:0045259">
    <property type="term" value="C:proton-transporting ATP synthase complex"/>
    <property type="evidence" value="ECO:0007669"/>
    <property type="project" value="UniProtKB-KW"/>
</dbReference>
<sequence length="155" mass="18568">MKLGLFKQIFLKQIIIIVVFVGRIVRSLLSKRQKSVFTNLQQAKDRNIKIEQSYFDAQIKFKKASDEVIKIRRQTDEAIEQQKEKYRIKLSKNLQELEELKESKIKYQKIKIQQQISQKIITLALQKVEKKFQEKLDQNARKSITLWSIEQLKKF</sequence>
<dbReference type="GO" id="GO:0015078">
    <property type="term" value="F:proton transmembrane transporter activity"/>
    <property type="evidence" value="ECO:0007669"/>
    <property type="project" value="InterPro"/>
</dbReference>
<proteinExistence type="inferred from homology"/>
<dbReference type="AlphaFoldDB" id="A0A386B1I1"/>
<comment type="function">
    <text evidence="9">F(1)F(0) ATP synthase produces ATP from ADP in the presence of a proton or sodium gradient. F-type ATPases consist of two structural domains, F(1) containing the extramembraneous catalytic core and F(0) containing the membrane proton channel, linked together by a central stalk and a peripheral stalk. During catalysis, ATP synthesis in the catalytic domain of F(1) is coupled via a rotary mechanism of the central stalk subunits to proton translocation.</text>
</comment>
<keyword evidence="11" id="KW-0150">Chloroplast</keyword>
<dbReference type="GO" id="GO:0015986">
    <property type="term" value="P:proton motive force-driven ATP synthesis"/>
    <property type="evidence" value="ECO:0007669"/>
    <property type="project" value="InterPro"/>
</dbReference>
<gene>
    <name evidence="11" type="primary">atpF</name>
</gene>
<reference evidence="11" key="2">
    <citation type="journal article" date="2019" name="Mol. Phylogenet. Evol.">
        <title>Reassessment of the classification of bryopsidales (chlorophyta) based on chloroplast phylogenomic analyses.</title>
        <authorList>
            <person name="Cremen M.C."/>
            <person name="Leliaert F."/>
            <person name="West J."/>
            <person name="Lam D.W."/>
            <person name="Shimada S."/>
            <person name="Lopez-Bautista J.M."/>
            <person name="Verbruggen H."/>
        </authorList>
    </citation>
    <scope>NUCLEOTIDE SEQUENCE</scope>
</reference>
<comment type="similarity">
    <text evidence="10">Belongs to the ATPase B chain family.</text>
</comment>
<evidence type="ECO:0000256" key="8">
    <source>
        <dbReference type="ARBA" id="ARBA00023136"/>
    </source>
</evidence>
<keyword evidence="2 10" id="KW-0813">Transport</keyword>
<evidence type="ECO:0000256" key="3">
    <source>
        <dbReference type="ARBA" id="ARBA00022547"/>
    </source>
</evidence>